<keyword evidence="3" id="KW-0677">Repeat</keyword>
<keyword evidence="4" id="KW-0802">TPR repeat</keyword>
<evidence type="ECO:0000313" key="6">
    <source>
        <dbReference type="Proteomes" id="UP000503336"/>
    </source>
</evidence>
<dbReference type="KEGG" id="hdh:G5B40_07080"/>
<dbReference type="RefSeq" id="WP_165096818.1">
    <property type="nucleotide sequence ID" value="NZ_CP049056.1"/>
</dbReference>
<dbReference type="Gene3D" id="1.25.40.10">
    <property type="entry name" value="Tetratricopeptide repeat domain"/>
    <property type="match status" value="1"/>
</dbReference>
<sequence length="427" mass="45333">MPEDRYGELLTTNSTAAAAYIDGVDRFFAAEPGVEAAFESAIAADPDFALAQLALARQHQTRGHRAGIAGPLAAARAVRGVTAREASQIEVLGAILEGRGAEAFARGREHLARWPRDALVAQTAVGVFGLIGFSGQPGREAAQLAFTSALLPHYGDDWWFLASHAWSEIESGRLADAEAHIEASLAQRPRNANGAHYRAHLHYENGEAAAGYAYLRDWREGYDRDGIMHTHVSWHVALWALAAGDETTMWRVFDEAIAPGAGSGPALNVLTDAASLLYRAELAGLDVAAEKWRAVSAYALAAFPKPGLAFADAHAALAHAMAGESDALERIRTGAAGPAADVVRTLSDGFGALAAGRWEEAAAHLAVAMRDHARIGGSRAQRDLIEFAMAGALLRLGRGEEARRLLTIRRPMTTPEAIRGLGGAFDA</sequence>
<evidence type="ECO:0000313" key="5">
    <source>
        <dbReference type="EMBL" id="QIE55236.1"/>
    </source>
</evidence>
<proteinExistence type="inferred from homology"/>
<reference evidence="5 6" key="1">
    <citation type="submission" date="2020-02" db="EMBL/GenBank/DDBJ databases">
        <title>complete genome sequence of Rhodobacteraceae bacterium.</title>
        <authorList>
            <person name="Park J."/>
            <person name="Kim Y.-S."/>
            <person name="Kim K.-H."/>
        </authorList>
    </citation>
    <scope>NUCLEOTIDE SEQUENCE [LARGE SCALE GENOMIC DNA]</scope>
    <source>
        <strain evidence="5 6">RR4-56</strain>
    </source>
</reference>
<evidence type="ECO:0000256" key="1">
    <source>
        <dbReference type="ARBA" id="ARBA00005857"/>
    </source>
</evidence>
<evidence type="ECO:0000256" key="4">
    <source>
        <dbReference type="ARBA" id="ARBA00022803"/>
    </source>
</evidence>
<dbReference type="PANTHER" id="PTHR16263:SF4">
    <property type="entry name" value="TETRATRICOPEPTIDE REPEAT PROTEIN 38"/>
    <property type="match status" value="1"/>
</dbReference>
<evidence type="ECO:0000256" key="2">
    <source>
        <dbReference type="ARBA" id="ARBA00019992"/>
    </source>
</evidence>
<protein>
    <recommendedName>
        <fullName evidence="2">Tetratricopeptide repeat protein 38</fullName>
    </recommendedName>
</protein>
<dbReference type="EMBL" id="CP049056">
    <property type="protein sequence ID" value="QIE55236.1"/>
    <property type="molecule type" value="Genomic_DNA"/>
</dbReference>
<name>A0A7L5BYC3_9RHOB</name>
<dbReference type="AlphaFoldDB" id="A0A7L5BYC3"/>
<keyword evidence="6" id="KW-1185">Reference proteome</keyword>
<dbReference type="Proteomes" id="UP000503336">
    <property type="component" value="Chromosome"/>
</dbReference>
<dbReference type="CDD" id="cd05804">
    <property type="entry name" value="StaR_like"/>
    <property type="match status" value="1"/>
</dbReference>
<dbReference type="InterPro" id="IPR011990">
    <property type="entry name" value="TPR-like_helical_dom_sf"/>
</dbReference>
<evidence type="ECO:0000256" key="3">
    <source>
        <dbReference type="ARBA" id="ARBA00022737"/>
    </source>
</evidence>
<dbReference type="PANTHER" id="PTHR16263">
    <property type="entry name" value="TETRATRICOPEPTIDE REPEAT PROTEIN 38"/>
    <property type="match status" value="1"/>
</dbReference>
<gene>
    <name evidence="5" type="ORF">G5B40_07080</name>
</gene>
<dbReference type="SUPFAM" id="SSF48452">
    <property type="entry name" value="TPR-like"/>
    <property type="match status" value="1"/>
</dbReference>
<dbReference type="InterPro" id="IPR033891">
    <property type="entry name" value="TTC38"/>
</dbReference>
<comment type="similarity">
    <text evidence="1">Belongs to the TTC38 family.</text>
</comment>
<organism evidence="5 6">
    <name type="scientific">Pikeienuella piscinae</name>
    <dbReference type="NCBI Taxonomy" id="2748098"/>
    <lineage>
        <taxon>Bacteria</taxon>
        <taxon>Pseudomonadati</taxon>
        <taxon>Pseudomonadota</taxon>
        <taxon>Alphaproteobacteria</taxon>
        <taxon>Rhodobacterales</taxon>
        <taxon>Paracoccaceae</taxon>
        <taxon>Pikeienuella</taxon>
    </lineage>
</organism>
<accession>A0A7L5BYC3</accession>